<dbReference type="InterPro" id="IPR047057">
    <property type="entry name" value="MerR_fam"/>
</dbReference>
<accession>A0A238JJX5</accession>
<evidence type="ECO:0000256" key="4">
    <source>
        <dbReference type="ARBA" id="ARBA00023163"/>
    </source>
</evidence>
<dbReference type="AlphaFoldDB" id="A0A238JJX5"/>
<dbReference type="PANTHER" id="PTHR30204:SF90">
    <property type="entry name" value="HTH-TYPE TRANSCRIPTIONAL ACTIVATOR MTA"/>
    <property type="match status" value="1"/>
</dbReference>
<dbReference type="SUPFAM" id="SSF46955">
    <property type="entry name" value="Putative DNA-binding domain"/>
    <property type="match status" value="1"/>
</dbReference>
<dbReference type="SUPFAM" id="SSF89082">
    <property type="entry name" value="Antibiotic binding domain of TipA-like multidrug resistance regulators"/>
    <property type="match status" value="1"/>
</dbReference>
<evidence type="ECO:0000256" key="2">
    <source>
        <dbReference type="ARBA" id="ARBA00023125"/>
    </source>
</evidence>
<protein>
    <submittedName>
        <fullName evidence="6">HTH-type transcriptional activator mta</fullName>
    </submittedName>
</protein>
<dbReference type="Gene3D" id="1.10.1660.10">
    <property type="match status" value="1"/>
</dbReference>
<dbReference type="GO" id="GO:0003677">
    <property type="term" value="F:DNA binding"/>
    <property type="evidence" value="ECO:0007669"/>
    <property type="project" value="UniProtKB-KW"/>
</dbReference>
<gene>
    <name evidence="6" type="primary">mta</name>
    <name evidence="6" type="ORF">TRP8649_04658</name>
</gene>
<evidence type="ECO:0000256" key="1">
    <source>
        <dbReference type="ARBA" id="ARBA00023015"/>
    </source>
</evidence>
<dbReference type="Pfam" id="PF07739">
    <property type="entry name" value="TipAS"/>
    <property type="match status" value="1"/>
</dbReference>
<reference evidence="7" key="1">
    <citation type="submission" date="2017-05" db="EMBL/GenBank/DDBJ databases">
        <authorList>
            <person name="Rodrigo-Torres L."/>
            <person name="Arahal R. D."/>
            <person name="Lucena T."/>
        </authorList>
    </citation>
    <scope>NUCLEOTIDE SEQUENCE [LARGE SCALE GENOMIC DNA]</scope>
    <source>
        <strain evidence="7">CECT 8649</strain>
    </source>
</reference>
<dbReference type="CDD" id="cd01106">
    <property type="entry name" value="HTH_TipAL-Mta"/>
    <property type="match status" value="1"/>
</dbReference>
<dbReference type="InterPro" id="IPR000551">
    <property type="entry name" value="MerR-type_HTH_dom"/>
</dbReference>
<keyword evidence="2" id="KW-0238">DNA-binding</keyword>
<dbReference type="InterPro" id="IPR036244">
    <property type="entry name" value="TipA-like_antibiotic-bd"/>
</dbReference>
<dbReference type="Pfam" id="PF13411">
    <property type="entry name" value="MerR_1"/>
    <property type="match status" value="1"/>
</dbReference>
<organism evidence="6 7">
    <name type="scientific">Pelagimonas phthalicica</name>
    <dbReference type="NCBI Taxonomy" id="1037362"/>
    <lineage>
        <taxon>Bacteria</taxon>
        <taxon>Pseudomonadati</taxon>
        <taxon>Pseudomonadota</taxon>
        <taxon>Alphaproteobacteria</taxon>
        <taxon>Rhodobacterales</taxon>
        <taxon>Roseobacteraceae</taxon>
        <taxon>Pelagimonas</taxon>
    </lineage>
</organism>
<dbReference type="OrthoDB" id="9802944at2"/>
<evidence type="ECO:0000313" key="7">
    <source>
        <dbReference type="Proteomes" id="UP000225972"/>
    </source>
</evidence>
<keyword evidence="3" id="KW-0010">Activator</keyword>
<proteinExistence type="predicted"/>
<evidence type="ECO:0000259" key="5">
    <source>
        <dbReference type="PROSITE" id="PS50937"/>
    </source>
</evidence>
<sequence length="254" mass="28601">MEERIEEYTVGELARASGATVRMLHHYDAIGLLKPAHVTAKGYRIYRQPELLRLQEILFYRAADMSLDDITMILNTGNPVERLVSHREKVAAQMEKYAAIIATLDRTIMKLTGEEPMTLEDLYKPFPKSKQAEYEDWLITTYGQEMAAKIANARERLGAEVGDTLDAQNKKLKGIEAKLVATYEAGGDPKMADLSAHQNWVAEMWGYPCTADAYAKLSELYLAHPDFIARYEALSEGFSQWLTTAMVAWSAKNG</sequence>
<dbReference type="EMBL" id="FXXP01000005">
    <property type="protein sequence ID" value="SMX30514.1"/>
    <property type="molecule type" value="Genomic_DNA"/>
</dbReference>
<dbReference type="PROSITE" id="PS50937">
    <property type="entry name" value="HTH_MERR_2"/>
    <property type="match status" value="1"/>
</dbReference>
<dbReference type="RefSeq" id="WP_099249661.1">
    <property type="nucleotide sequence ID" value="NZ_FXXP01000005.1"/>
</dbReference>
<keyword evidence="1" id="KW-0805">Transcription regulation</keyword>
<feature type="domain" description="HTH merR-type" evidence="5">
    <location>
        <begin position="7"/>
        <end position="76"/>
    </location>
</feature>
<dbReference type="InterPro" id="IPR009061">
    <property type="entry name" value="DNA-bd_dom_put_sf"/>
</dbReference>
<dbReference type="SMART" id="SM00422">
    <property type="entry name" value="HTH_MERR"/>
    <property type="match status" value="1"/>
</dbReference>
<evidence type="ECO:0000256" key="3">
    <source>
        <dbReference type="ARBA" id="ARBA00023159"/>
    </source>
</evidence>
<dbReference type="Proteomes" id="UP000225972">
    <property type="component" value="Unassembled WGS sequence"/>
</dbReference>
<dbReference type="Gene3D" id="1.10.490.50">
    <property type="entry name" value="Antibiotic binding domain of TipA-like multidrug resistance regulators"/>
    <property type="match status" value="1"/>
</dbReference>
<keyword evidence="4" id="KW-0804">Transcription</keyword>
<dbReference type="PANTHER" id="PTHR30204">
    <property type="entry name" value="REDOX-CYCLING DRUG-SENSING TRANSCRIPTIONAL ACTIVATOR SOXR"/>
    <property type="match status" value="1"/>
</dbReference>
<evidence type="ECO:0000313" key="6">
    <source>
        <dbReference type="EMBL" id="SMX30514.1"/>
    </source>
</evidence>
<dbReference type="GO" id="GO:0003700">
    <property type="term" value="F:DNA-binding transcription factor activity"/>
    <property type="evidence" value="ECO:0007669"/>
    <property type="project" value="InterPro"/>
</dbReference>
<name>A0A238JJX5_9RHOB</name>
<keyword evidence="7" id="KW-1185">Reference proteome</keyword>
<dbReference type="InterPro" id="IPR012925">
    <property type="entry name" value="TipAS_dom"/>
</dbReference>